<dbReference type="RefSeq" id="XP_010428637.1">
    <property type="nucleotide sequence ID" value="XM_010430335.1"/>
</dbReference>
<protein>
    <submittedName>
        <fullName evidence="6">Uncharacterized protein LOC104713250</fullName>
    </submittedName>
</protein>
<accession>A0ABM0TMR2</accession>
<evidence type="ECO:0000256" key="1">
    <source>
        <dbReference type="ARBA" id="ARBA00022723"/>
    </source>
</evidence>
<reference evidence="6" key="2">
    <citation type="submission" date="2025-08" db="UniProtKB">
        <authorList>
            <consortium name="RefSeq"/>
        </authorList>
    </citation>
    <scope>IDENTIFICATION</scope>
    <source>
        <tissue evidence="6">Leaf</tissue>
    </source>
</reference>
<name>A0ABM0TMR2_CAMSA</name>
<keyword evidence="1" id="KW-0479">Metal-binding</keyword>
<keyword evidence="5" id="KW-1185">Reference proteome</keyword>
<sequence length="166" mass="19138">MQGAQEDLSLSLSITPVNRPVSQKPPVIPLGLVAPYYQQALDINHMLQNQMTRELYTQLRSLEERAVYFMRLKDKAIEDMRKQTAEMNLRLRQARTEAELWKKMAVEKSELCRDLAGRLLKVRKRERGMNGIDENNAADEAESSTGENAADVLHTARTRLCKRRRL</sequence>
<evidence type="ECO:0000256" key="3">
    <source>
        <dbReference type="ARBA" id="ARBA00022833"/>
    </source>
</evidence>
<evidence type="ECO:0000256" key="2">
    <source>
        <dbReference type="ARBA" id="ARBA00022771"/>
    </source>
</evidence>
<feature type="region of interest" description="Disordered" evidence="4">
    <location>
        <begin position="131"/>
        <end position="151"/>
    </location>
</feature>
<proteinExistence type="predicted"/>
<keyword evidence="3" id="KW-0862">Zinc</keyword>
<evidence type="ECO:0000313" key="6">
    <source>
        <dbReference type="RefSeq" id="XP_010428637.1"/>
    </source>
</evidence>
<dbReference type="GeneID" id="104713250"/>
<organism evidence="5 6">
    <name type="scientific">Camelina sativa</name>
    <name type="common">False flax</name>
    <name type="synonym">Myagrum sativum</name>
    <dbReference type="NCBI Taxonomy" id="90675"/>
    <lineage>
        <taxon>Eukaryota</taxon>
        <taxon>Viridiplantae</taxon>
        <taxon>Streptophyta</taxon>
        <taxon>Embryophyta</taxon>
        <taxon>Tracheophyta</taxon>
        <taxon>Spermatophyta</taxon>
        <taxon>Magnoliopsida</taxon>
        <taxon>eudicotyledons</taxon>
        <taxon>Gunneridae</taxon>
        <taxon>Pentapetalae</taxon>
        <taxon>rosids</taxon>
        <taxon>malvids</taxon>
        <taxon>Brassicales</taxon>
        <taxon>Brassicaceae</taxon>
        <taxon>Camelineae</taxon>
        <taxon>Camelina</taxon>
    </lineage>
</organism>
<gene>
    <name evidence="6" type="primary">LOC104713250</name>
</gene>
<keyword evidence="2" id="KW-0863">Zinc-finger</keyword>
<dbReference type="PANTHER" id="PTHR42647">
    <property type="entry name" value="SBP (S-RIBONUCLEASE BINDING PROTEIN) FAMILY PROTEIN"/>
    <property type="match status" value="1"/>
</dbReference>
<evidence type="ECO:0000313" key="5">
    <source>
        <dbReference type="Proteomes" id="UP000694864"/>
    </source>
</evidence>
<reference evidence="5" key="1">
    <citation type="journal article" date="2014" name="Nat. Commun.">
        <title>The emerging biofuel crop Camelina sativa retains a highly undifferentiated hexaploid genome structure.</title>
        <authorList>
            <person name="Kagale S."/>
            <person name="Koh C."/>
            <person name="Nixon J."/>
            <person name="Bollina V."/>
            <person name="Clarke W.E."/>
            <person name="Tuteja R."/>
            <person name="Spillane C."/>
            <person name="Robinson S.J."/>
            <person name="Links M.G."/>
            <person name="Clarke C."/>
            <person name="Higgins E.E."/>
            <person name="Huebert T."/>
            <person name="Sharpe A.G."/>
            <person name="Parkin I.A."/>
        </authorList>
    </citation>
    <scope>NUCLEOTIDE SEQUENCE [LARGE SCALE GENOMIC DNA]</scope>
    <source>
        <strain evidence="5">cv. DH55</strain>
    </source>
</reference>
<evidence type="ECO:0000256" key="4">
    <source>
        <dbReference type="SAM" id="MobiDB-lite"/>
    </source>
</evidence>
<dbReference type="PANTHER" id="PTHR42647:SF74">
    <property type="entry name" value="T4O12.11"/>
    <property type="match status" value="1"/>
</dbReference>
<dbReference type="Proteomes" id="UP000694864">
    <property type="component" value="Chromosome 9"/>
</dbReference>